<dbReference type="Pfam" id="PF00043">
    <property type="entry name" value="GST_C"/>
    <property type="match status" value="1"/>
</dbReference>
<dbReference type="RefSeq" id="WP_129607873.1">
    <property type="nucleotide sequence ID" value="NZ_UWOC01000054.1"/>
</dbReference>
<proteinExistence type="predicted"/>
<dbReference type="PROSITE" id="PS50405">
    <property type="entry name" value="GST_CTER"/>
    <property type="match status" value="1"/>
</dbReference>
<evidence type="ECO:0000313" key="4">
    <source>
        <dbReference type="Proteomes" id="UP000289200"/>
    </source>
</evidence>
<reference evidence="4" key="1">
    <citation type="submission" date="2018-10" db="EMBL/GenBank/DDBJ databases">
        <authorList>
            <person name="Peiro R."/>
            <person name="Begona"/>
            <person name="Cbmso G."/>
            <person name="Lopez M."/>
            <person name="Gonzalez S."/>
            <person name="Sacristan E."/>
            <person name="Castillo E."/>
        </authorList>
    </citation>
    <scope>NUCLEOTIDE SEQUENCE [LARGE SCALE GENOMIC DNA]</scope>
</reference>
<dbReference type="InterPro" id="IPR010987">
    <property type="entry name" value="Glutathione-S-Trfase_C-like"/>
</dbReference>
<dbReference type="InterPro" id="IPR004045">
    <property type="entry name" value="Glutathione_S-Trfase_N"/>
</dbReference>
<organism evidence="3 4">
    <name type="scientific">Rhodoplanes serenus</name>
    <dbReference type="NCBI Taxonomy" id="200615"/>
    <lineage>
        <taxon>Bacteria</taxon>
        <taxon>Pseudomonadati</taxon>
        <taxon>Pseudomonadota</taxon>
        <taxon>Alphaproteobacteria</taxon>
        <taxon>Hyphomicrobiales</taxon>
        <taxon>Nitrobacteraceae</taxon>
        <taxon>Rhodoplanes</taxon>
    </lineage>
</organism>
<comment type="caution">
    <text evidence="3">The sequence shown here is derived from an EMBL/GenBank/DDBJ whole genome shotgun (WGS) entry which is preliminary data.</text>
</comment>
<protein>
    <submittedName>
        <fullName evidence="3">Disulfide-bond oxidoreductase YfcG</fullName>
    </submittedName>
</protein>
<dbReference type="InterPro" id="IPR036249">
    <property type="entry name" value="Thioredoxin-like_sf"/>
</dbReference>
<dbReference type="SFLD" id="SFLDS00019">
    <property type="entry name" value="Glutathione_Transferase_(cytos"/>
    <property type="match status" value="1"/>
</dbReference>
<dbReference type="AlphaFoldDB" id="A0A3S4AZ55"/>
<dbReference type="CDD" id="cd03056">
    <property type="entry name" value="GST_N_4"/>
    <property type="match status" value="1"/>
</dbReference>
<dbReference type="PANTHER" id="PTHR44051">
    <property type="entry name" value="GLUTATHIONE S-TRANSFERASE-RELATED"/>
    <property type="match status" value="1"/>
</dbReference>
<dbReference type="Gene3D" id="1.20.1050.10">
    <property type="match status" value="1"/>
</dbReference>
<dbReference type="Proteomes" id="UP000289200">
    <property type="component" value="Unassembled WGS sequence"/>
</dbReference>
<dbReference type="InterPro" id="IPR036282">
    <property type="entry name" value="Glutathione-S-Trfase_C_sf"/>
</dbReference>
<dbReference type="InterPro" id="IPR040079">
    <property type="entry name" value="Glutathione_S-Trfase"/>
</dbReference>
<dbReference type="SFLD" id="SFLDG00358">
    <property type="entry name" value="Main_(cytGST)"/>
    <property type="match status" value="1"/>
</dbReference>
<dbReference type="PANTHER" id="PTHR44051:SF2">
    <property type="entry name" value="HYPOTHETICAL GLUTATHIONE S-TRANSFERASE LIKE PROTEIN"/>
    <property type="match status" value="1"/>
</dbReference>
<evidence type="ECO:0000313" key="3">
    <source>
        <dbReference type="EMBL" id="VCU07727.1"/>
    </source>
</evidence>
<evidence type="ECO:0000259" key="2">
    <source>
        <dbReference type="PROSITE" id="PS50405"/>
    </source>
</evidence>
<evidence type="ECO:0000259" key="1">
    <source>
        <dbReference type="PROSITE" id="PS50404"/>
    </source>
</evidence>
<dbReference type="PROSITE" id="PS50404">
    <property type="entry name" value="GST_NTER"/>
    <property type="match status" value="1"/>
</dbReference>
<dbReference type="InterPro" id="IPR004046">
    <property type="entry name" value="GST_C"/>
</dbReference>
<name>A0A3S4AZ55_9BRAD</name>
<dbReference type="SUPFAM" id="SSF52833">
    <property type="entry name" value="Thioredoxin-like"/>
    <property type="match status" value="1"/>
</dbReference>
<dbReference type="OrthoDB" id="9810080at2"/>
<dbReference type="SFLD" id="SFLDG01151">
    <property type="entry name" value="Main.2:_Nu-like"/>
    <property type="match status" value="1"/>
</dbReference>
<feature type="domain" description="GST N-terminal" evidence="1">
    <location>
        <begin position="1"/>
        <end position="82"/>
    </location>
</feature>
<dbReference type="Gene3D" id="3.40.30.10">
    <property type="entry name" value="Glutaredoxin"/>
    <property type="match status" value="1"/>
</dbReference>
<dbReference type="EMBL" id="UWOC01000054">
    <property type="protein sequence ID" value="VCU07727.1"/>
    <property type="molecule type" value="Genomic_DNA"/>
</dbReference>
<feature type="domain" description="GST C-terminal" evidence="2">
    <location>
        <begin position="84"/>
        <end position="209"/>
    </location>
</feature>
<dbReference type="Pfam" id="PF13409">
    <property type="entry name" value="GST_N_2"/>
    <property type="match status" value="1"/>
</dbReference>
<dbReference type="SUPFAM" id="SSF47616">
    <property type="entry name" value="GST C-terminal domain-like"/>
    <property type="match status" value="1"/>
</dbReference>
<gene>
    <name evidence="3" type="primary">yfcG_1</name>
    <name evidence="3" type="ORF">RHODGE_RHODGE_00809</name>
</gene>
<sequence>MYTLYSMQRSGNCYKVRLALAQLRIPHRLIEIDVLKGEHRTPEFRAKNPSGRVPLLEVAAGRHLPESNAILWYIAGGTPLAPEDRFERAEALRWMFFEQNSMEPTIGAAYFWLTLVRGGRELKMHEIEGWTESGYAALGVMEEHLDGHRFFAADRYTIADIALYAYTHMAHKAGFDLGGFPAIRAWLKRVAAQPRHIAMDAVPAQPAPVAACQ</sequence>
<accession>A0A3S4AZ55</accession>
<keyword evidence="4" id="KW-1185">Reference proteome</keyword>